<gene>
    <name evidence="5" type="primary">LOC107216691</name>
</gene>
<feature type="signal peptide" evidence="2">
    <location>
        <begin position="1"/>
        <end position="21"/>
    </location>
</feature>
<feature type="domain" description="Pleiotrophin/Midkine C-terminal" evidence="3">
    <location>
        <begin position="103"/>
        <end position="166"/>
    </location>
</feature>
<accession>A0A6J0B2Y8</accession>
<feature type="chain" id="PRO_5047396942" evidence="2">
    <location>
        <begin position="22"/>
        <end position="167"/>
    </location>
</feature>
<evidence type="ECO:0000256" key="1">
    <source>
        <dbReference type="SAM" id="MobiDB-lite"/>
    </source>
</evidence>
<proteinExistence type="predicted"/>
<sequence length="167" mass="18984">MKLRSSLLVISAAALMAIAVATPVQDQPENNGLWDDDMHDELLVRVSRGAKDRVSAGTASCRYEKSDWSACDIKTNTRSRTLTLKKGDPKTCEKTKKLDKKCKKECRYEKGTWSECVDQQMNRIDNLKPDSDRSCEKTRRRTKRCKPETNAKKTPKSDRSNKKSGKQ</sequence>
<reference evidence="5" key="1">
    <citation type="submission" date="2025-08" db="UniProtKB">
        <authorList>
            <consortium name="RefSeq"/>
        </authorList>
    </citation>
    <scope>IDENTIFICATION</scope>
    <source>
        <tissue evidence="5">Thorax and Abdomen</tissue>
    </source>
</reference>
<dbReference type="FunCoup" id="A0A6J0B2Y8">
    <property type="interactions" value="29"/>
</dbReference>
<dbReference type="OrthoDB" id="8818336at2759"/>
<dbReference type="InterPro" id="IPR020090">
    <property type="entry name" value="PTN/MK_C_dom"/>
</dbReference>
<dbReference type="AlphaFoldDB" id="A0A6J0B2Y8"/>
<keyword evidence="2" id="KW-0732">Signal</keyword>
<dbReference type="KEGG" id="nlo:107216691"/>
<protein>
    <submittedName>
        <fullName evidence="5">Uncharacterized protein LOC107216691 isoform X2</fullName>
    </submittedName>
</protein>
<feature type="compositionally biased region" description="Basic and acidic residues" evidence="1">
    <location>
        <begin position="145"/>
        <end position="161"/>
    </location>
</feature>
<dbReference type="GO" id="GO:0048332">
    <property type="term" value="P:mesoderm morphogenesis"/>
    <property type="evidence" value="ECO:0007669"/>
    <property type="project" value="TreeGrafter"/>
</dbReference>
<dbReference type="PANTHER" id="PTHR21050:SF1">
    <property type="entry name" value="MIDKINE AND PLEIOTROPHIN 1, ISOFORM A-RELATED"/>
    <property type="match status" value="1"/>
</dbReference>
<dbReference type="GeneID" id="107216691"/>
<dbReference type="GO" id="GO:0008201">
    <property type="term" value="F:heparin binding"/>
    <property type="evidence" value="ECO:0007669"/>
    <property type="project" value="TreeGrafter"/>
</dbReference>
<dbReference type="InParanoid" id="A0A6J0B2Y8"/>
<evidence type="ECO:0000313" key="4">
    <source>
        <dbReference type="Proteomes" id="UP000829291"/>
    </source>
</evidence>
<evidence type="ECO:0000256" key="2">
    <source>
        <dbReference type="SAM" id="SignalP"/>
    </source>
</evidence>
<dbReference type="InterPro" id="IPR038130">
    <property type="entry name" value="PTN/MK_C_dom_sf"/>
</dbReference>
<dbReference type="Pfam" id="PF01091">
    <property type="entry name" value="PTN_MK_C"/>
    <property type="match status" value="1"/>
</dbReference>
<dbReference type="Proteomes" id="UP000829291">
    <property type="component" value="Chromosome 2"/>
</dbReference>
<name>A0A6J0B2Y8_NEOLC</name>
<dbReference type="Gene3D" id="2.30.90.10">
    <property type="entry name" value="Heparin-binding Growth Factor, Midkine, Chain A- C-terminal Domain"/>
    <property type="match status" value="2"/>
</dbReference>
<organism evidence="5">
    <name type="scientific">Neodiprion lecontei</name>
    <name type="common">Redheaded pine sawfly</name>
    <dbReference type="NCBI Taxonomy" id="441921"/>
    <lineage>
        <taxon>Eukaryota</taxon>
        <taxon>Metazoa</taxon>
        <taxon>Ecdysozoa</taxon>
        <taxon>Arthropoda</taxon>
        <taxon>Hexapoda</taxon>
        <taxon>Insecta</taxon>
        <taxon>Pterygota</taxon>
        <taxon>Neoptera</taxon>
        <taxon>Endopterygota</taxon>
        <taxon>Hymenoptera</taxon>
        <taxon>Tenthredinoidea</taxon>
        <taxon>Diprionidae</taxon>
        <taxon>Diprioninae</taxon>
        <taxon>Neodiprion</taxon>
    </lineage>
</organism>
<dbReference type="GO" id="GO:0005576">
    <property type="term" value="C:extracellular region"/>
    <property type="evidence" value="ECO:0007669"/>
    <property type="project" value="UniProtKB-SubCell"/>
</dbReference>
<evidence type="ECO:0000313" key="5">
    <source>
        <dbReference type="RefSeq" id="XP_015509434.2"/>
    </source>
</evidence>
<feature type="compositionally biased region" description="Basic and acidic residues" evidence="1">
    <location>
        <begin position="127"/>
        <end position="137"/>
    </location>
</feature>
<evidence type="ECO:0000259" key="3">
    <source>
        <dbReference type="Pfam" id="PF01091"/>
    </source>
</evidence>
<dbReference type="GO" id="GO:0008083">
    <property type="term" value="F:growth factor activity"/>
    <property type="evidence" value="ECO:0007669"/>
    <property type="project" value="InterPro"/>
</dbReference>
<dbReference type="RefSeq" id="XP_015509434.2">
    <property type="nucleotide sequence ID" value="XM_015653948.2"/>
</dbReference>
<keyword evidence="4" id="KW-1185">Reference proteome</keyword>
<feature type="region of interest" description="Disordered" evidence="1">
    <location>
        <begin position="127"/>
        <end position="167"/>
    </location>
</feature>
<dbReference type="PANTHER" id="PTHR21050">
    <property type="entry name" value="MIDKINE AND PLEIOTROPHIN 1, ISOFORM A-RELATED"/>
    <property type="match status" value="1"/>
</dbReference>